<organism evidence="1 2">
    <name type="scientific">Planoprotostelium fungivorum</name>
    <dbReference type="NCBI Taxonomy" id="1890364"/>
    <lineage>
        <taxon>Eukaryota</taxon>
        <taxon>Amoebozoa</taxon>
        <taxon>Evosea</taxon>
        <taxon>Variosea</taxon>
        <taxon>Cavosteliida</taxon>
        <taxon>Cavosteliaceae</taxon>
        <taxon>Planoprotostelium</taxon>
    </lineage>
</organism>
<protein>
    <submittedName>
        <fullName evidence="1">Uncharacterized protein</fullName>
    </submittedName>
</protein>
<keyword evidence="2" id="KW-1185">Reference proteome</keyword>
<dbReference type="AlphaFoldDB" id="A0A2P6N3Q9"/>
<proteinExistence type="predicted"/>
<sequence>MLNSDAALSLTIRNAGLILVTDRFLFEIMLGIADTQNCSCRPAILLDTKTHEYCAIVSIITYPKSEEMFRLSLHLGLEIITGSHEEENRDEYYLGVEMRIVAVHRPVPLDAYNVPELSHLSFIFIEGNDDARPI</sequence>
<name>A0A2P6N3Q9_9EUKA</name>
<gene>
    <name evidence="1" type="ORF">PROFUN_13409</name>
</gene>
<dbReference type="Proteomes" id="UP000241769">
    <property type="component" value="Unassembled WGS sequence"/>
</dbReference>
<evidence type="ECO:0000313" key="1">
    <source>
        <dbReference type="EMBL" id="PRP78576.1"/>
    </source>
</evidence>
<dbReference type="EMBL" id="MDYQ01000216">
    <property type="protein sequence ID" value="PRP78576.1"/>
    <property type="molecule type" value="Genomic_DNA"/>
</dbReference>
<evidence type="ECO:0000313" key="2">
    <source>
        <dbReference type="Proteomes" id="UP000241769"/>
    </source>
</evidence>
<dbReference type="InParanoid" id="A0A2P6N3Q9"/>
<reference evidence="1 2" key="1">
    <citation type="journal article" date="2018" name="Genome Biol. Evol.">
        <title>Multiple Roots of Fruiting Body Formation in Amoebozoa.</title>
        <authorList>
            <person name="Hillmann F."/>
            <person name="Forbes G."/>
            <person name="Novohradska S."/>
            <person name="Ferling I."/>
            <person name="Riege K."/>
            <person name="Groth M."/>
            <person name="Westermann M."/>
            <person name="Marz M."/>
            <person name="Spaller T."/>
            <person name="Winckler T."/>
            <person name="Schaap P."/>
            <person name="Glockner G."/>
        </authorList>
    </citation>
    <scope>NUCLEOTIDE SEQUENCE [LARGE SCALE GENOMIC DNA]</scope>
    <source>
        <strain evidence="1 2">Jena</strain>
    </source>
</reference>
<comment type="caution">
    <text evidence="1">The sequence shown here is derived from an EMBL/GenBank/DDBJ whole genome shotgun (WGS) entry which is preliminary data.</text>
</comment>
<accession>A0A2P6N3Q9</accession>